<proteinExistence type="predicted"/>
<organism evidence="5 6">
    <name type="scientific">Scleropages formosus</name>
    <name type="common">Asian bonytongue</name>
    <name type="synonym">Osteoglossum formosum</name>
    <dbReference type="NCBI Taxonomy" id="113540"/>
    <lineage>
        <taxon>Eukaryota</taxon>
        <taxon>Metazoa</taxon>
        <taxon>Chordata</taxon>
        <taxon>Craniata</taxon>
        <taxon>Vertebrata</taxon>
        <taxon>Euteleostomi</taxon>
        <taxon>Actinopterygii</taxon>
        <taxon>Neopterygii</taxon>
        <taxon>Teleostei</taxon>
        <taxon>Osteoglossocephala</taxon>
        <taxon>Osteoglossomorpha</taxon>
        <taxon>Osteoglossiformes</taxon>
        <taxon>Osteoglossidae</taxon>
        <taxon>Scleropages</taxon>
    </lineage>
</organism>
<dbReference type="InterPro" id="IPR036537">
    <property type="entry name" value="Adaptor_Cbl_N_dom_sf"/>
</dbReference>
<evidence type="ECO:0000313" key="6">
    <source>
        <dbReference type="Proteomes" id="UP000034805"/>
    </source>
</evidence>
<feature type="domain" description="Protein kinase" evidence="4">
    <location>
        <begin position="166"/>
        <end position="426"/>
    </location>
</feature>
<keyword evidence="2" id="KW-0067">ATP-binding</keyword>
<dbReference type="GO" id="GO:0097527">
    <property type="term" value="P:necroptotic signaling pathway"/>
    <property type="evidence" value="ECO:0007669"/>
    <property type="project" value="TreeGrafter"/>
</dbReference>
<dbReference type="STRING" id="113540.ENSSFOP00015013169"/>
<gene>
    <name evidence="5" type="ORF">Z043_114182</name>
</gene>
<dbReference type="PANTHER" id="PTHR44329">
    <property type="entry name" value="SERINE/THREONINE-PROTEIN KINASE TNNI3K-RELATED"/>
    <property type="match status" value="1"/>
</dbReference>
<feature type="non-terminal residue" evidence="5">
    <location>
        <position position="426"/>
    </location>
</feature>
<keyword evidence="5" id="KW-0808">Transferase</keyword>
<dbReference type="Pfam" id="PF22215">
    <property type="entry name" value="MLKL_N"/>
    <property type="match status" value="1"/>
</dbReference>
<dbReference type="Pfam" id="PF07714">
    <property type="entry name" value="PK_Tyr_Ser-Thr"/>
    <property type="match status" value="1"/>
</dbReference>
<comment type="caution">
    <text evidence="5">The sequence shown here is derived from an EMBL/GenBank/DDBJ whole genome shotgun (WGS) entry which is preliminary data.</text>
</comment>
<dbReference type="InterPro" id="IPR059179">
    <property type="entry name" value="MLKL-like_MCAfunc"/>
</dbReference>
<dbReference type="CDD" id="cd21037">
    <property type="entry name" value="MLKL_NTD"/>
    <property type="match status" value="1"/>
</dbReference>
<dbReference type="PROSITE" id="PS50011">
    <property type="entry name" value="PROTEIN_KINASE_DOM"/>
    <property type="match status" value="1"/>
</dbReference>
<dbReference type="Gene3D" id="1.20.930.20">
    <property type="entry name" value="Adaptor protein Cbl, N-terminal domain"/>
    <property type="match status" value="1"/>
</dbReference>
<dbReference type="SUPFAM" id="SSF56112">
    <property type="entry name" value="Protein kinase-like (PK-like)"/>
    <property type="match status" value="1"/>
</dbReference>
<dbReference type="InterPro" id="IPR054000">
    <property type="entry name" value="MLKL_N"/>
</dbReference>
<keyword evidence="1" id="KW-0547">Nucleotide-binding</keyword>
<dbReference type="InterPro" id="IPR051681">
    <property type="entry name" value="Ser/Thr_Kinases-Pseudokinases"/>
</dbReference>
<evidence type="ECO:0000256" key="1">
    <source>
        <dbReference type="ARBA" id="ARBA00022741"/>
    </source>
</evidence>
<dbReference type="InterPro" id="IPR011009">
    <property type="entry name" value="Kinase-like_dom_sf"/>
</dbReference>
<name>A0A0P7WZ53_SCLFO</name>
<sequence>MDLVDPILSIAEKLHSLCGEVKANKKRCARLGMRVAALVELVKAVKVKGPGGHPELVHRGLQELRLTLESTRKVVEKYASTGCFRRIIKAYDLGEEFEVLNERLNDSAQLLSLALQADQKEMLQRVFKETTRRTEDNEDRESDRRELEKLKRPSIHQMDIREIKPEELTYDVPKMPFMKTATSEMYKGEYNKFTVAIKRFTCPMSHSPEQVRTVFKKEIETMRRFESPNILRMFGICVQDENGPDPNYLIVMEFCEKGNLRDVLDGQSKLSWERRARMSLDAAQGIYRLHQSEEKFKVHGSISSQKFLVDSGYRVKLGGFELAKTETSLRKNKDRKSSSIHYCSPQQLENVNHPYDKACEIYSFGIVLWEVATRQIPYKGCSSKEVYHKVCEEKTMEPLPSDCPQIFASLISASRAYDPFHRPTAG</sequence>
<evidence type="ECO:0000256" key="2">
    <source>
        <dbReference type="ARBA" id="ARBA00022840"/>
    </source>
</evidence>
<dbReference type="PANTHER" id="PTHR44329:SF298">
    <property type="entry name" value="MIXED LINEAGE KINASE DOMAIN-LIKE PROTEIN"/>
    <property type="match status" value="1"/>
</dbReference>
<dbReference type="Gene3D" id="1.10.510.10">
    <property type="entry name" value="Transferase(Phosphotransferase) domain 1"/>
    <property type="match status" value="1"/>
</dbReference>
<dbReference type="InterPro" id="IPR000719">
    <property type="entry name" value="Prot_kinase_dom"/>
</dbReference>
<dbReference type="GO" id="GO:0007166">
    <property type="term" value="P:cell surface receptor signaling pathway"/>
    <property type="evidence" value="ECO:0007669"/>
    <property type="project" value="InterPro"/>
</dbReference>
<dbReference type="EMBL" id="JARO02005150">
    <property type="protein sequence ID" value="KPP67250.1"/>
    <property type="molecule type" value="Genomic_DNA"/>
</dbReference>
<dbReference type="Gene3D" id="3.30.200.20">
    <property type="entry name" value="Phosphorylase Kinase, domain 1"/>
    <property type="match status" value="1"/>
</dbReference>
<evidence type="ECO:0000256" key="3">
    <source>
        <dbReference type="SAM" id="MobiDB-lite"/>
    </source>
</evidence>
<dbReference type="GO" id="GO:0004672">
    <property type="term" value="F:protein kinase activity"/>
    <property type="evidence" value="ECO:0007669"/>
    <property type="project" value="InterPro"/>
</dbReference>
<feature type="region of interest" description="Disordered" evidence="3">
    <location>
        <begin position="129"/>
        <end position="149"/>
    </location>
</feature>
<keyword evidence="5" id="KW-0418">Kinase</keyword>
<dbReference type="Proteomes" id="UP000034805">
    <property type="component" value="Unassembled WGS sequence"/>
</dbReference>
<reference evidence="5 6" key="1">
    <citation type="submission" date="2015-08" db="EMBL/GenBank/DDBJ databases">
        <title>The genome of the Asian arowana (Scleropages formosus).</title>
        <authorList>
            <person name="Tan M.H."/>
            <person name="Gan H.M."/>
            <person name="Croft L.J."/>
            <person name="Austin C.M."/>
        </authorList>
    </citation>
    <scope>NUCLEOTIDE SEQUENCE [LARGE SCALE GENOMIC DNA]</scope>
    <source>
        <strain evidence="5">Aro1</strain>
    </source>
</reference>
<dbReference type="GO" id="GO:0005524">
    <property type="term" value="F:ATP binding"/>
    <property type="evidence" value="ECO:0007669"/>
    <property type="project" value="UniProtKB-KW"/>
</dbReference>
<evidence type="ECO:0000259" key="4">
    <source>
        <dbReference type="PROSITE" id="PS50011"/>
    </source>
</evidence>
<evidence type="ECO:0000313" key="5">
    <source>
        <dbReference type="EMBL" id="KPP67250.1"/>
    </source>
</evidence>
<protein>
    <submittedName>
        <fullName evidence="5">Mixed lineage kinase domain-like protein-like</fullName>
    </submittedName>
</protein>
<accession>A0A0P7WZ53</accession>
<dbReference type="AlphaFoldDB" id="A0A0P7WZ53"/>
<dbReference type="InterPro" id="IPR001245">
    <property type="entry name" value="Ser-Thr/Tyr_kinase_cat_dom"/>
</dbReference>